<dbReference type="PANTHER" id="PTHR36290">
    <property type="entry name" value="RIKEN CDNA D630039A03 GENE"/>
    <property type="match status" value="1"/>
</dbReference>
<accession>A0A6J2H833</accession>
<dbReference type="InterPro" id="IPR032738">
    <property type="entry name" value="Tbc1d30_C"/>
</dbReference>
<feature type="compositionally biased region" description="Polar residues" evidence="1">
    <location>
        <begin position="224"/>
        <end position="238"/>
    </location>
</feature>
<evidence type="ECO:0000313" key="3">
    <source>
        <dbReference type="Proteomes" id="UP000504627"/>
    </source>
</evidence>
<dbReference type="GeneID" id="113991469"/>
<organism evidence="3 4">
    <name type="scientific">Pipra filicauda</name>
    <name type="common">Wire-tailed manakin</name>
    <dbReference type="NCBI Taxonomy" id="649802"/>
    <lineage>
        <taxon>Eukaryota</taxon>
        <taxon>Metazoa</taxon>
        <taxon>Chordata</taxon>
        <taxon>Craniata</taxon>
        <taxon>Vertebrata</taxon>
        <taxon>Euteleostomi</taxon>
        <taxon>Archelosauria</taxon>
        <taxon>Archosauria</taxon>
        <taxon>Dinosauria</taxon>
        <taxon>Saurischia</taxon>
        <taxon>Theropoda</taxon>
        <taxon>Coelurosauria</taxon>
        <taxon>Aves</taxon>
        <taxon>Neognathae</taxon>
        <taxon>Neoaves</taxon>
        <taxon>Telluraves</taxon>
        <taxon>Australaves</taxon>
        <taxon>Passeriformes</taxon>
        <taxon>Pipridae</taxon>
        <taxon>Pipra</taxon>
    </lineage>
</organism>
<dbReference type="Proteomes" id="UP000504627">
    <property type="component" value="Unplaced"/>
</dbReference>
<sequence>MEHRSARCILGAPDTPHENKLTDSHDFSADQATSDTSLPAWKKVTRSLRKTSDASYSICFLANTMKEVSCFCTTFSSLLEQMVKVYKYMTGIFSVTHTSEPQVSDRGKQLTEMDVGKLEEQYDHIKQKQKLQPDIIVYKTGEQESVLPESMVNAVLINKKVRKSKSCTGDVPVRKVTMETTNGGNLEGDLLWHIHLGTHRLGQTPGRGVSWDLSHRRNRPWSFDNQRLISKGSGTSQPKELGGESELSALSQLGSSSLLSSFSEENGCNISSSCQKPPPKSATSAVWTHQHVSSTKCIPACNKMNFYPFPIRKGPEFLKQQGSLDYMSHREDTQSYLKLSQKLD</sequence>
<keyword evidence="3" id="KW-1185">Reference proteome</keyword>
<feature type="region of interest" description="Disordered" evidence="1">
    <location>
        <begin position="11"/>
        <end position="32"/>
    </location>
</feature>
<feature type="compositionally biased region" description="Basic and acidic residues" evidence="1">
    <location>
        <begin position="15"/>
        <end position="28"/>
    </location>
</feature>
<feature type="domain" description="TBC1" evidence="2">
    <location>
        <begin position="118"/>
        <end position="207"/>
    </location>
</feature>
<dbReference type="PANTHER" id="PTHR36290:SF1">
    <property type="entry name" value="RIKEN CDNA D630039A03 GENE"/>
    <property type="match status" value="1"/>
</dbReference>
<dbReference type="InParanoid" id="A0A6J2H833"/>
<proteinExistence type="predicted"/>
<evidence type="ECO:0000313" key="4">
    <source>
        <dbReference type="RefSeq" id="XP_027583641.1"/>
    </source>
</evidence>
<dbReference type="AlphaFoldDB" id="A0A6J2H833"/>
<name>A0A6J2H833_9PASS</name>
<feature type="region of interest" description="Disordered" evidence="1">
    <location>
        <begin position="224"/>
        <end position="245"/>
    </location>
</feature>
<evidence type="ECO:0000259" key="2">
    <source>
        <dbReference type="Pfam" id="PF15733"/>
    </source>
</evidence>
<reference evidence="4" key="1">
    <citation type="submission" date="2025-08" db="UniProtKB">
        <authorList>
            <consortium name="RefSeq"/>
        </authorList>
    </citation>
    <scope>IDENTIFICATION</scope>
    <source>
        <tissue evidence="4">Muscle</tissue>
    </source>
</reference>
<evidence type="ECO:0000256" key="1">
    <source>
        <dbReference type="SAM" id="MobiDB-lite"/>
    </source>
</evidence>
<protein>
    <submittedName>
        <fullName evidence="4">LOW QUALITY PROTEIN: uncharacterized protein LOC113991469</fullName>
    </submittedName>
</protein>
<gene>
    <name evidence="4" type="primary">LOC113991469</name>
</gene>
<dbReference type="Pfam" id="PF15733">
    <property type="entry name" value="DUF4682"/>
    <property type="match status" value="1"/>
</dbReference>
<dbReference type="RefSeq" id="XP_027583641.1">
    <property type="nucleotide sequence ID" value="XM_027727840.2"/>
</dbReference>